<reference evidence="3" key="1">
    <citation type="journal article" date="2019" name="Int. J. Syst. Evol. Microbiol.">
        <title>The Global Catalogue of Microorganisms (GCM) 10K type strain sequencing project: providing services to taxonomists for standard genome sequencing and annotation.</title>
        <authorList>
            <consortium name="The Broad Institute Genomics Platform"/>
            <consortium name="The Broad Institute Genome Sequencing Center for Infectious Disease"/>
            <person name="Wu L."/>
            <person name="Ma J."/>
        </authorList>
    </citation>
    <scope>NUCLEOTIDE SEQUENCE [LARGE SCALE GENOMIC DNA]</scope>
    <source>
        <strain evidence="3">IBRC-M 10908</strain>
    </source>
</reference>
<dbReference type="InterPro" id="IPR051908">
    <property type="entry name" value="Ribosomal_N-acetyltransferase"/>
</dbReference>
<organism evidence="2 3">
    <name type="scientific">Salininema proteolyticum</name>
    <dbReference type="NCBI Taxonomy" id="1607685"/>
    <lineage>
        <taxon>Bacteria</taxon>
        <taxon>Bacillati</taxon>
        <taxon>Actinomycetota</taxon>
        <taxon>Actinomycetes</taxon>
        <taxon>Glycomycetales</taxon>
        <taxon>Glycomycetaceae</taxon>
        <taxon>Salininema</taxon>
    </lineage>
</organism>
<dbReference type="SUPFAM" id="SSF55729">
    <property type="entry name" value="Acyl-CoA N-acyltransferases (Nat)"/>
    <property type="match status" value="1"/>
</dbReference>
<name>A0ABV8TUP3_9ACTN</name>
<dbReference type="PANTHER" id="PTHR43441:SF10">
    <property type="entry name" value="ACETYLTRANSFERASE"/>
    <property type="match status" value="1"/>
</dbReference>
<keyword evidence="2" id="KW-0808">Transferase</keyword>
<dbReference type="RefSeq" id="WP_380618047.1">
    <property type="nucleotide sequence ID" value="NZ_JBHSDK010000003.1"/>
</dbReference>
<protein>
    <submittedName>
        <fullName evidence="2">GNAT family N-acetyltransferase</fullName>
        <ecNumber evidence="2">2.3.-.-</ecNumber>
    </submittedName>
</protein>
<evidence type="ECO:0000313" key="2">
    <source>
        <dbReference type="EMBL" id="MFC4334315.1"/>
    </source>
</evidence>
<comment type="caution">
    <text evidence="2">The sequence shown here is derived from an EMBL/GenBank/DDBJ whole genome shotgun (WGS) entry which is preliminary data.</text>
</comment>
<dbReference type="Pfam" id="PF13302">
    <property type="entry name" value="Acetyltransf_3"/>
    <property type="match status" value="1"/>
</dbReference>
<dbReference type="InterPro" id="IPR016181">
    <property type="entry name" value="Acyl_CoA_acyltransferase"/>
</dbReference>
<feature type="domain" description="N-acetyltransferase" evidence="1">
    <location>
        <begin position="3"/>
        <end position="162"/>
    </location>
</feature>
<dbReference type="PANTHER" id="PTHR43441">
    <property type="entry name" value="RIBOSOMAL-PROTEIN-SERINE ACETYLTRANSFERASE"/>
    <property type="match status" value="1"/>
</dbReference>
<proteinExistence type="predicted"/>
<dbReference type="Gene3D" id="3.40.630.30">
    <property type="match status" value="1"/>
</dbReference>
<keyword evidence="2" id="KW-0012">Acyltransferase</keyword>
<dbReference type="EC" id="2.3.-.-" evidence="2"/>
<keyword evidence="3" id="KW-1185">Reference proteome</keyword>
<accession>A0ABV8TUP3</accession>
<dbReference type="Proteomes" id="UP001595823">
    <property type="component" value="Unassembled WGS sequence"/>
</dbReference>
<dbReference type="EMBL" id="JBHSDK010000003">
    <property type="protein sequence ID" value="MFC4334315.1"/>
    <property type="molecule type" value="Genomic_DNA"/>
</dbReference>
<sequence>MTISLTPLTTADLEAHLAGEDDQIVRWLSQAPATREGLRAYLADCERRWAEEAEVRNFGIRHGAEETLVGSVDVQFGLPFLGEGEANIAYCVYPPWRGRGIATAAVLLACDWAGAHGASGAVIRSHPDNEASAGVALRAGFRPGGVDDEGPEGPLRWFRRDLGR</sequence>
<dbReference type="InterPro" id="IPR000182">
    <property type="entry name" value="GNAT_dom"/>
</dbReference>
<gene>
    <name evidence="2" type="ORF">ACFPET_03785</name>
</gene>
<evidence type="ECO:0000313" key="3">
    <source>
        <dbReference type="Proteomes" id="UP001595823"/>
    </source>
</evidence>
<evidence type="ECO:0000259" key="1">
    <source>
        <dbReference type="PROSITE" id="PS51186"/>
    </source>
</evidence>
<dbReference type="PROSITE" id="PS51186">
    <property type="entry name" value="GNAT"/>
    <property type="match status" value="1"/>
</dbReference>
<dbReference type="GO" id="GO:0016746">
    <property type="term" value="F:acyltransferase activity"/>
    <property type="evidence" value="ECO:0007669"/>
    <property type="project" value="UniProtKB-KW"/>
</dbReference>